<sequence length="182" mass="20615">MARSAMRRLSFNESARRKSGPFLPRIPWAYRNRSALQNREREMSDSIFTFTEDIIYVRKEDMIDGPHTPGQPRQTAYEAEGIWTGVTTITAVEAPSQWHHHKDHDSIMYMLNGEIRVDWGVEGERSFTLKPGDFAFFRRGVIHRAQALSRDGLCNFAVVRLGAGETVETVDGPGPNVIDAAH</sequence>
<proteinExistence type="predicted"/>
<dbReference type="InterPro" id="IPR014710">
    <property type="entry name" value="RmlC-like_jellyroll"/>
</dbReference>
<feature type="domain" description="Cupin type-2" evidence="1">
    <location>
        <begin position="95"/>
        <end position="149"/>
    </location>
</feature>
<dbReference type="Pfam" id="PF07883">
    <property type="entry name" value="Cupin_2"/>
    <property type="match status" value="1"/>
</dbReference>
<dbReference type="KEGG" id="pami:JCM7686_1705"/>
<dbReference type="eggNOG" id="COG4101">
    <property type="taxonomic scope" value="Bacteria"/>
</dbReference>
<dbReference type="PATRIC" id="fig|1367847.3.peg.1686"/>
<name>S5YU87_PARAH</name>
<dbReference type="HOGENOM" id="CLU_1480675_0_0_5"/>
<dbReference type="Proteomes" id="UP000015480">
    <property type="component" value="Chromosome"/>
</dbReference>
<dbReference type="SUPFAM" id="SSF51182">
    <property type="entry name" value="RmlC-like cupins"/>
    <property type="match status" value="1"/>
</dbReference>
<dbReference type="InterPro" id="IPR011051">
    <property type="entry name" value="RmlC_Cupin_sf"/>
</dbReference>
<protein>
    <submittedName>
        <fullName evidence="2">Cupin 2 protein</fullName>
    </submittedName>
</protein>
<accession>S5YU87</accession>
<dbReference type="Gene3D" id="2.60.120.10">
    <property type="entry name" value="Jelly Rolls"/>
    <property type="match status" value="1"/>
</dbReference>
<dbReference type="AlphaFoldDB" id="S5YU87"/>
<organism evidence="2 3">
    <name type="scientific">Paracoccus aminophilus JCM 7686</name>
    <dbReference type="NCBI Taxonomy" id="1367847"/>
    <lineage>
        <taxon>Bacteria</taxon>
        <taxon>Pseudomonadati</taxon>
        <taxon>Pseudomonadota</taxon>
        <taxon>Alphaproteobacteria</taxon>
        <taxon>Rhodobacterales</taxon>
        <taxon>Paracoccaceae</taxon>
        <taxon>Paracoccus</taxon>
    </lineage>
</organism>
<dbReference type="EMBL" id="CP006650">
    <property type="protein sequence ID" value="AGT08806.1"/>
    <property type="molecule type" value="Genomic_DNA"/>
</dbReference>
<evidence type="ECO:0000313" key="2">
    <source>
        <dbReference type="EMBL" id="AGT08806.1"/>
    </source>
</evidence>
<keyword evidence="3" id="KW-1185">Reference proteome</keyword>
<evidence type="ECO:0000313" key="3">
    <source>
        <dbReference type="Proteomes" id="UP000015480"/>
    </source>
</evidence>
<evidence type="ECO:0000259" key="1">
    <source>
        <dbReference type="Pfam" id="PF07883"/>
    </source>
</evidence>
<reference evidence="2 3" key="1">
    <citation type="journal article" date="2014" name="BMC Genomics">
        <title>Architecture and functions of a multipartite genome of the methylotrophic bacterium Paracoccus aminophilus JCM 7686, containing primary and secondary chromids.</title>
        <authorList>
            <person name="Dziewit L."/>
            <person name="Czarnecki J."/>
            <person name="Wibberg D."/>
            <person name="Radlinska M."/>
            <person name="Mrozek P."/>
            <person name="Szymczak M."/>
            <person name="Schluter A."/>
            <person name="Puhler A."/>
            <person name="Bartosik D."/>
        </authorList>
    </citation>
    <scope>NUCLEOTIDE SEQUENCE [LARGE SCALE GENOMIC DNA]</scope>
    <source>
        <strain evidence="2">JCM 7686</strain>
    </source>
</reference>
<dbReference type="InterPro" id="IPR013096">
    <property type="entry name" value="Cupin_2"/>
</dbReference>
<gene>
    <name evidence="2" type="ORF">JCM7686_1705</name>
</gene>